<proteinExistence type="predicted"/>
<evidence type="ECO:0000313" key="2">
    <source>
        <dbReference type="Proteomes" id="UP000219338"/>
    </source>
</evidence>
<organism evidence="1 2">
    <name type="scientific">Armillaria ostoyae</name>
    <name type="common">Armillaria root rot fungus</name>
    <dbReference type="NCBI Taxonomy" id="47428"/>
    <lineage>
        <taxon>Eukaryota</taxon>
        <taxon>Fungi</taxon>
        <taxon>Dikarya</taxon>
        <taxon>Basidiomycota</taxon>
        <taxon>Agaricomycotina</taxon>
        <taxon>Agaricomycetes</taxon>
        <taxon>Agaricomycetidae</taxon>
        <taxon>Agaricales</taxon>
        <taxon>Marasmiineae</taxon>
        <taxon>Physalacriaceae</taxon>
        <taxon>Armillaria</taxon>
    </lineage>
</organism>
<dbReference type="AlphaFoldDB" id="A0A284S0C8"/>
<name>A0A284S0C8_ARMOS</name>
<reference evidence="2" key="1">
    <citation type="journal article" date="2017" name="Nat. Ecol. Evol.">
        <title>Genome expansion and lineage-specific genetic innovations in the forest pathogenic fungi Armillaria.</title>
        <authorList>
            <person name="Sipos G."/>
            <person name="Prasanna A.N."/>
            <person name="Walter M.C."/>
            <person name="O'Connor E."/>
            <person name="Balint B."/>
            <person name="Krizsan K."/>
            <person name="Kiss B."/>
            <person name="Hess J."/>
            <person name="Varga T."/>
            <person name="Slot J."/>
            <person name="Riley R."/>
            <person name="Boka B."/>
            <person name="Rigling D."/>
            <person name="Barry K."/>
            <person name="Lee J."/>
            <person name="Mihaltcheva S."/>
            <person name="LaButti K."/>
            <person name="Lipzen A."/>
            <person name="Waldron R."/>
            <person name="Moloney N.M."/>
            <person name="Sperisen C."/>
            <person name="Kredics L."/>
            <person name="Vagvoelgyi C."/>
            <person name="Patrignani A."/>
            <person name="Fitzpatrick D."/>
            <person name="Nagy I."/>
            <person name="Doyle S."/>
            <person name="Anderson J.B."/>
            <person name="Grigoriev I.V."/>
            <person name="Gueldener U."/>
            <person name="Muensterkoetter M."/>
            <person name="Nagy L.G."/>
        </authorList>
    </citation>
    <scope>NUCLEOTIDE SEQUENCE [LARGE SCALE GENOMIC DNA]</scope>
    <source>
        <strain evidence="2">C18/9</strain>
    </source>
</reference>
<gene>
    <name evidence="1" type="ORF">ARMOST_17918</name>
</gene>
<dbReference type="OrthoDB" id="10382233at2759"/>
<dbReference type="Proteomes" id="UP000219338">
    <property type="component" value="Unassembled WGS sequence"/>
</dbReference>
<keyword evidence="2" id="KW-1185">Reference proteome</keyword>
<evidence type="ECO:0000313" key="1">
    <source>
        <dbReference type="EMBL" id="SJL14461.1"/>
    </source>
</evidence>
<sequence>MLISINNTASYGQLLLAHAHPTVPRVQKVTIIGLEATFFQEAMEALKEVNFTAEREFCQGELEAWTPTTFKGGNGMH</sequence>
<accession>A0A284S0C8</accession>
<dbReference type="EMBL" id="FUEG01000024">
    <property type="protein sequence ID" value="SJL14461.1"/>
    <property type="molecule type" value="Genomic_DNA"/>
</dbReference>
<protein>
    <submittedName>
        <fullName evidence="1">Uncharacterized protein</fullName>
    </submittedName>
</protein>